<evidence type="ECO:0000256" key="1">
    <source>
        <dbReference type="SAM" id="SignalP"/>
    </source>
</evidence>
<dbReference type="PROSITE" id="PS51257">
    <property type="entry name" value="PROKAR_LIPOPROTEIN"/>
    <property type="match status" value="1"/>
</dbReference>
<keyword evidence="1" id="KW-0732">Signal</keyword>
<dbReference type="AlphaFoldDB" id="A0A2W5N5S8"/>
<comment type="caution">
    <text evidence="2">The sequence shown here is derived from an EMBL/GenBank/DDBJ whole genome shotgun (WGS) entry which is preliminary data.</text>
</comment>
<evidence type="ECO:0000313" key="3">
    <source>
        <dbReference type="Proteomes" id="UP000249417"/>
    </source>
</evidence>
<protein>
    <recommendedName>
        <fullName evidence="4">Lipoprotein</fullName>
    </recommendedName>
</protein>
<reference evidence="2 3" key="1">
    <citation type="submission" date="2017-08" db="EMBL/GenBank/DDBJ databases">
        <title>Infants hospitalized years apart are colonized by the same room-sourced microbial strains.</title>
        <authorList>
            <person name="Brooks B."/>
            <person name="Olm M.R."/>
            <person name="Firek B.A."/>
            <person name="Baker R."/>
            <person name="Thomas B.C."/>
            <person name="Morowitz M.J."/>
            <person name="Banfield J.F."/>
        </authorList>
    </citation>
    <scope>NUCLEOTIDE SEQUENCE [LARGE SCALE GENOMIC DNA]</scope>
    <source>
        <strain evidence="2">S2_005_002_R2_29</strain>
    </source>
</reference>
<feature type="signal peptide" evidence="1">
    <location>
        <begin position="1"/>
        <end position="20"/>
    </location>
</feature>
<evidence type="ECO:0000313" key="2">
    <source>
        <dbReference type="EMBL" id="PZQ48851.1"/>
    </source>
</evidence>
<organism evidence="2 3">
    <name type="scientific">Micavibrio aeruginosavorus</name>
    <dbReference type="NCBI Taxonomy" id="349221"/>
    <lineage>
        <taxon>Bacteria</taxon>
        <taxon>Pseudomonadati</taxon>
        <taxon>Bdellovibrionota</taxon>
        <taxon>Bdellovibrionia</taxon>
        <taxon>Bdellovibrionales</taxon>
        <taxon>Pseudobdellovibrionaceae</taxon>
        <taxon>Micavibrio</taxon>
    </lineage>
</organism>
<proteinExistence type="predicted"/>
<dbReference type="EMBL" id="QFQB01000002">
    <property type="protein sequence ID" value="PZQ48851.1"/>
    <property type="molecule type" value="Genomic_DNA"/>
</dbReference>
<evidence type="ECO:0008006" key="4">
    <source>
        <dbReference type="Google" id="ProtNLM"/>
    </source>
</evidence>
<name>A0A2W5N5S8_9BACT</name>
<feature type="chain" id="PRO_5015968098" description="Lipoprotein" evidence="1">
    <location>
        <begin position="21"/>
        <end position="144"/>
    </location>
</feature>
<sequence>MNKALFCVILLLGLGVGACAQSVRQEAYSFPDFYMSAQYQTYRADEVRKALPADLKNCRGSQNPLDELFSLQDPVRFKTIEVKPGETYVPKFVAPYKGKWLEKRFVQACQLGIEVKAHAVPKKMPQLEISYVRGAHKSSFLKLP</sequence>
<accession>A0A2W5N5S8</accession>
<dbReference type="Proteomes" id="UP000249417">
    <property type="component" value="Unassembled WGS sequence"/>
</dbReference>
<gene>
    <name evidence="2" type="ORF">DI551_00525</name>
</gene>